<gene>
    <name evidence="2" type="ORF">BD293_2261</name>
</gene>
<evidence type="ECO:0000313" key="3">
    <source>
        <dbReference type="Proteomes" id="UP000320582"/>
    </source>
</evidence>
<reference evidence="2 3" key="1">
    <citation type="submission" date="2019-06" db="EMBL/GenBank/DDBJ databases">
        <title>Genomic Encyclopedia of Archaeal and Bacterial Type Strains, Phase II (KMG-II): from individual species to whole genera.</title>
        <authorList>
            <person name="Goeker M."/>
        </authorList>
    </citation>
    <scope>NUCLEOTIDE SEQUENCE [LARGE SCALE GENOMIC DNA]</scope>
    <source>
        <strain evidence="2 3">DSM 18423</strain>
    </source>
</reference>
<accession>A0A543KEW2</accession>
<feature type="chain" id="PRO_5022210931" evidence="1">
    <location>
        <begin position="26"/>
        <end position="289"/>
    </location>
</feature>
<evidence type="ECO:0000256" key="1">
    <source>
        <dbReference type="SAM" id="SignalP"/>
    </source>
</evidence>
<dbReference type="EMBL" id="VFPT01000001">
    <property type="protein sequence ID" value="TQM93619.1"/>
    <property type="molecule type" value="Genomic_DNA"/>
</dbReference>
<sequence>MFTLTPTRAFMATTCLAILPTFVAAQNVLTPIDPPAERPYPYAILGIQPGDSLDDVMAVFASRSDEEPTGESDMLTVQSPDGRSFEFTFERYREIGGQTMNERVARIFKPERVRAVLTSDVMEQRPMTLTRSLNQPSADLPTAQALQAQMEETYGPPSLVETRSGGVTLTYAWGTEGFIPDLDGQTPREITFLRSGFETTDSYVPCRRSGGDAFDTTTDYNFAYPRVRELFPDCVAIFTISYGTRSGNTGITFRLDDFDLARQHRDALDSQIIEALTGEQTVEPSNLDL</sequence>
<organism evidence="2 3">
    <name type="scientific">Roseinatronobacter monicus</name>
    <dbReference type="NCBI Taxonomy" id="393481"/>
    <lineage>
        <taxon>Bacteria</taxon>
        <taxon>Pseudomonadati</taxon>
        <taxon>Pseudomonadota</taxon>
        <taxon>Alphaproteobacteria</taxon>
        <taxon>Rhodobacterales</taxon>
        <taxon>Paracoccaceae</taxon>
        <taxon>Roseinatronobacter</taxon>
    </lineage>
</organism>
<dbReference type="Proteomes" id="UP000320582">
    <property type="component" value="Unassembled WGS sequence"/>
</dbReference>
<protein>
    <submittedName>
        <fullName evidence="2">Uncharacterized protein</fullName>
    </submittedName>
</protein>
<proteinExistence type="predicted"/>
<keyword evidence="3" id="KW-1185">Reference proteome</keyword>
<feature type="signal peptide" evidence="1">
    <location>
        <begin position="1"/>
        <end position="25"/>
    </location>
</feature>
<dbReference type="RefSeq" id="WP_142081661.1">
    <property type="nucleotide sequence ID" value="NZ_VFPT01000001.1"/>
</dbReference>
<dbReference type="OrthoDB" id="7737765at2"/>
<keyword evidence="1" id="KW-0732">Signal</keyword>
<comment type="caution">
    <text evidence="2">The sequence shown here is derived from an EMBL/GenBank/DDBJ whole genome shotgun (WGS) entry which is preliminary data.</text>
</comment>
<name>A0A543KEW2_9RHOB</name>
<dbReference type="AlphaFoldDB" id="A0A543KEW2"/>
<evidence type="ECO:0000313" key="2">
    <source>
        <dbReference type="EMBL" id="TQM93619.1"/>
    </source>
</evidence>